<feature type="domain" description="Luciferase-like" evidence="4">
    <location>
        <begin position="1"/>
        <end position="324"/>
    </location>
</feature>
<proteinExistence type="predicted"/>
<dbReference type="GO" id="GO:0004497">
    <property type="term" value="F:monooxygenase activity"/>
    <property type="evidence" value="ECO:0007669"/>
    <property type="project" value="UniProtKB-KW"/>
</dbReference>
<dbReference type="PANTHER" id="PTHR30137:SF8">
    <property type="entry name" value="BLR5498 PROTEIN"/>
    <property type="match status" value="1"/>
</dbReference>
<dbReference type="SUPFAM" id="SSF51679">
    <property type="entry name" value="Bacterial luciferase-like"/>
    <property type="match status" value="1"/>
</dbReference>
<dbReference type="Proteomes" id="UP000712673">
    <property type="component" value="Unassembled WGS sequence"/>
</dbReference>
<sequence length="364" mass="40696">MRFGIFTIVPWHESVSADQALRDSLEQIELADQLGLDDVWLGEHRFSRHGLLSGFFSFAGNVAARTRRLRIGTAVVVLPLHNPILVAEEFAMLDVLSGGRLEVGIGSGYQRQEFDGIGVNMEESRERFREATEVIQRAWTEERLTFHGKYTQVDDLWVIPKPIQKPHPPLYVAISTSPETVDWAASQRIQPILGGPTDIMGQAPAVLQRWRERMDAYGHPHAHLQPPMAKGIYVAPTMEEALQDPIGLEDFSSRILRSAGSAGTPIGMPIDKNGNLPQGYEAWANRQRDRERRDDPGHAGLPPLRGTPEVVIERLRQTQEAGIERIFGAFGFPGLPQWKVLRSIELFCKEVLPHFRTAPVTAGV</sequence>
<accession>A0A937W6Z7</accession>
<dbReference type="AlphaFoldDB" id="A0A937W6Z7"/>
<evidence type="ECO:0000259" key="4">
    <source>
        <dbReference type="Pfam" id="PF00296"/>
    </source>
</evidence>
<dbReference type="InterPro" id="IPR050766">
    <property type="entry name" value="Bact_Lucif_Oxidored"/>
</dbReference>
<feature type="region of interest" description="Disordered" evidence="3">
    <location>
        <begin position="286"/>
        <end position="308"/>
    </location>
</feature>
<keyword evidence="1" id="KW-0560">Oxidoreductase</keyword>
<dbReference type="Gene3D" id="3.20.20.30">
    <property type="entry name" value="Luciferase-like domain"/>
    <property type="match status" value="1"/>
</dbReference>
<gene>
    <name evidence="5" type="ORF">FJZ47_22855</name>
</gene>
<comment type="caution">
    <text evidence="5">The sequence shown here is derived from an EMBL/GenBank/DDBJ whole genome shotgun (WGS) entry which is preliminary data.</text>
</comment>
<evidence type="ECO:0000313" key="5">
    <source>
        <dbReference type="EMBL" id="MBM3226614.1"/>
    </source>
</evidence>
<keyword evidence="2" id="KW-0503">Monooxygenase</keyword>
<feature type="compositionally biased region" description="Basic and acidic residues" evidence="3">
    <location>
        <begin position="286"/>
        <end position="297"/>
    </location>
</feature>
<reference evidence="5" key="1">
    <citation type="submission" date="2019-03" db="EMBL/GenBank/DDBJ databases">
        <title>Lake Tanganyika Metagenome-Assembled Genomes (MAGs).</title>
        <authorList>
            <person name="Tran P."/>
        </authorList>
    </citation>
    <scope>NUCLEOTIDE SEQUENCE</scope>
    <source>
        <strain evidence="5">K_DeepCast_65m_m2_066</strain>
    </source>
</reference>
<organism evidence="5 6">
    <name type="scientific">Tectimicrobiota bacterium</name>
    <dbReference type="NCBI Taxonomy" id="2528274"/>
    <lineage>
        <taxon>Bacteria</taxon>
        <taxon>Pseudomonadati</taxon>
        <taxon>Nitrospinota/Tectimicrobiota group</taxon>
        <taxon>Candidatus Tectimicrobiota</taxon>
    </lineage>
</organism>
<evidence type="ECO:0000256" key="3">
    <source>
        <dbReference type="SAM" id="MobiDB-lite"/>
    </source>
</evidence>
<evidence type="ECO:0000256" key="1">
    <source>
        <dbReference type="ARBA" id="ARBA00023002"/>
    </source>
</evidence>
<dbReference type="InterPro" id="IPR036661">
    <property type="entry name" value="Luciferase-like_sf"/>
</dbReference>
<name>A0A937W6Z7_UNCTE</name>
<dbReference type="PANTHER" id="PTHR30137">
    <property type="entry name" value="LUCIFERASE-LIKE MONOOXYGENASE"/>
    <property type="match status" value="1"/>
</dbReference>
<dbReference type="GO" id="GO:0005829">
    <property type="term" value="C:cytosol"/>
    <property type="evidence" value="ECO:0007669"/>
    <property type="project" value="TreeGrafter"/>
</dbReference>
<dbReference type="GO" id="GO:0016705">
    <property type="term" value="F:oxidoreductase activity, acting on paired donors, with incorporation or reduction of molecular oxygen"/>
    <property type="evidence" value="ECO:0007669"/>
    <property type="project" value="InterPro"/>
</dbReference>
<dbReference type="EMBL" id="VGLS01000977">
    <property type="protein sequence ID" value="MBM3226614.1"/>
    <property type="molecule type" value="Genomic_DNA"/>
</dbReference>
<evidence type="ECO:0000256" key="2">
    <source>
        <dbReference type="ARBA" id="ARBA00023033"/>
    </source>
</evidence>
<protein>
    <submittedName>
        <fullName evidence="5">LLM class flavin-dependent oxidoreductase</fullName>
    </submittedName>
</protein>
<dbReference type="InterPro" id="IPR011251">
    <property type="entry name" value="Luciferase-like_dom"/>
</dbReference>
<dbReference type="Pfam" id="PF00296">
    <property type="entry name" value="Bac_luciferase"/>
    <property type="match status" value="1"/>
</dbReference>
<evidence type="ECO:0000313" key="6">
    <source>
        <dbReference type="Proteomes" id="UP000712673"/>
    </source>
</evidence>